<dbReference type="eggNOG" id="COG1905">
    <property type="taxonomic scope" value="Bacteria"/>
</dbReference>
<reference evidence="8 9" key="1">
    <citation type="journal article" date="2009" name="Stand. Genomic Sci.">
        <title>Complete genome sequence of Slackia heliotrinireducens type strain (RHS 1).</title>
        <authorList>
            <person name="Pukall R."/>
            <person name="Lapidus A."/>
            <person name="Nolan M."/>
            <person name="Copeland A."/>
            <person name="Glavina Del Rio T."/>
            <person name="Lucas S."/>
            <person name="Chen F."/>
            <person name="Tice H."/>
            <person name="Cheng J.F."/>
            <person name="Chertkov O."/>
            <person name="Bruce D."/>
            <person name="Goodwin L."/>
            <person name="Kuske C."/>
            <person name="Brettin T."/>
            <person name="Detter J.C."/>
            <person name="Han C."/>
            <person name="Pitluck S."/>
            <person name="Pati A."/>
            <person name="Mavrommatis K."/>
            <person name="Ivanova N."/>
            <person name="Ovchinnikova G."/>
            <person name="Chen A."/>
            <person name="Palaniappan K."/>
            <person name="Schneider S."/>
            <person name="Rohde M."/>
            <person name="Chain P."/>
            <person name="D'haeseleer P."/>
            <person name="Goker M."/>
            <person name="Bristow J."/>
            <person name="Eisen J.A."/>
            <person name="Markowitz V."/>
            <person name="Kyrpides N.C."/>
            <person name="Klenk H.P."/>
            <person name="Hugenholtz P."/>
        </authorList>
    </citation>
    <scope>NUCLEOTIDE SEQUENCE [LARGE SCALE GENOMIC DNA]</scope>
    <source>
        <strain evidence="9">ATCC 29202 / DSM 20476 / NCTC 11029 / RHS 1</strain>
    </source>
</reference>
<proteinExistence type="inferred from homology"/>
<evidence type="ECO:0000256" key="4">
    <source>
        <dbReference type="ARBA" id="ARBA00023004"/>
    </source>
</evidence>
<organism evidence="8 9">
    <name type="scientific">Slackia heliotrinireducens (strain ATCC 29202 / DSM 20476 / NCTC 11029 / RHS 1)</name>
    <name type="common">Peptococcus heliotrinreducens</name>
    <dbReference type="NCBI Taxonomy" id="471855"/>
    <lineage>
        <taxon>Bacteria</taxon>
        <taxon>Bacillati</taxon>
        <taxon>Actinomycetota</taxon>
        <taxon>Coriobacteriia</taxon>
        <taxon>Eggerthellales</taxon>
        <taxon>Eggerthellaceae</taxon>
        <taxon>Slackia</taxon>
    </lineage>
</organism>
<keyword evidence="4 7" id="KW-0408">Iron</keyword>
<dbReference type="RefSeq" id="WP_012799572.1">
    <property type="nucleotide sequence ID" value="NC_013165.1"/>
</dbReference>
<name>C7N2G6_SLAHD</name>
<dbReference type="PIRSF" id="PIRSF000216">
    <property type="entry name" value="NADH_DH_24kDa"/>
    <property type="match status" value="1"/>
</dbReference>
<comment type="cofactor">
    <cofactor evidence="6">
        <name>[2Fe-2S] cluster</name>
        <dbReference type="ChEBI" id="CHEBI:190135"/>
    </cofactor>
</comment>
<evidence type="ECO:0000256" key="5">
    <source>
        <dbReference type="ARBA" id="ARBA00023014"/>
    </source>
</evidence>
<dbReference type="InterPro" id="IPR042128">
    <property type="entry name" value="NuoE_dom"/>
</dbReference>
<dbReference type="GO" id="GO:0046872">
    <property type="term" value="F:metal ion binding"/>
    <property type="evidence" value="ECO:0007669"/>
    <property type="project" value="UniProtKB-KW"/>
</dbReference>
<feature type="binding site" evidence="7">
    <location>
        <position position="125"/>
    </location>
    <ligand>
        <name>[2Fe-2S] cluster</name>
        <dbReference type="ChEBI" id="CHEBI:190135"/>
    </ligand>
</feature>
<feature type="binding site" evidence="7">
    <location>
        <position position="80"/>
    </location>
    <ligand>
        <name>[2Fe-2S] cluster</name>
        <dbReference type="ChEBI" id="CHEBI:190135"/>
    </ligand>
</feature>
<dbReference type="GO" id="GO:0051537">
    <property type="term" value="F:2 iron, 2 sulfur cluster binding"/>
    <property type="evidence" value="ECO:0007669"/>
    <property type="project" value="UniProtKB-KW"/>
</dbReference>
<keyword evidence="5 7" id="KW-0411">Iron-sulfur</keyword>
<gene>
    <name evidence="8" type="ordered locus">Shel_24660</name>
</gene>
<dbReference type="Proteomes" id="UP000002026">
    <property type="component" value="Chromosome"/>
</dbReference>
<dbReference type="AlphaFoldDB" id="C7N2G6"/>
<dbReference type="InterPro" id="IPR002023">
    <property type="entry name" value="NuoE-like"/>
</dbReference>
<dbReference type="KEGG" id="shi:Shel_24660"/>
<evidence type="ECO:0000256" key="7">
    <source>
        <dbReference type="PIRSR" id="PIRSR000216-1"/>
    </source>
</evidence>
<dbReference type="SUPFAM" id="SSF52833">
    <property type="entry name" value="Thioredoxin-like"/>
    <property type="match status" value="1"/>
</dbReference>
<keyword evidence="8" id="KW-0830">Ubiquinone</keyword>
<dbReference type="HOGENOM" id="CLU_054362_2_1_11"/>
<dbReference type="Pfam" id="PF01257">
    <property type="entry name" value="2Fe-2S_thioredx"/>
    <property type="match status" value="1"/>
</dbReference>
<dbReference type="EMBL" id="CP001684">
    <property type="protein sequence ID" value="ACV23474.1"/>
    <property type="molecule type" value="Genomic_DNA"/>
</dbReference>
<dbReference type="InterPro" id="IPR041921">
    <property type="entry name" value="NuoE_N"/>
</dbReference>
<dbReference type="PANTHER" id="PTHR43342">
    <property type="entry name" value="NADH-QUINONE OXIDOREDUCTASE, E SUBUNIT"/>
    <property type="match status" value="1"/>
</dbReference>
<dbReference type="CDD" id="cd03064">
    <property type="entry name" value="TRX_Fd_NuoE"/>
    <property type="match status" value="1"/>
</dbReference>
<evidence type="ECO:0000313" key="8">
    <source>
        <dbReference type="EMBL" id="ACV23474.1"/>
    </source>
</evidence>
<keyword evidence="2 7" id="KW-0001">2Fe-2S</keyword>
<feature type="binding site" evidence="7">
    <location>
        <position position="121"/>
    </location>
    <ligand>
        <name>[2Fe-2S] cluster</name>
        <dbReference type="ChEBI" id="CHEBI:190135"/>
    </ligand>
</feature>
<keyword evidence="3 7" id="KW-0479">Metal-binding</keyword>
<feature type="binding site" evidence="7">
    <location>
        <position position="85"/>
    </location>
    <ligand>
        <name>[2Fe-2S] cluster</name>
        <dbReference type="ChEBI" id="CHEBI:190135"/>
    </ligand>
</feature>
<dbReference type="Gene3D" id="3.40.30.10">
    <property type="entry name" value="Glutaredoxin"/>
    <property type="match status" value="1"/>
</dbReference>
<comment type="cofactor">
    <cofactor evidence="7">
        <name>[2Fe-2S] cluster</name>
        <dbReference type="ChEBI" id="CHEBI:190135"/>
    </cofactor>
    <text evidence="7">Binds 1 [2Fe-2S] cluster.</text>
</comment>
<dbReference type="InterPro" id="IPR028431">
    <property type="entry name" value="NADP_DH_HndA-like"/>
</dbReference>
<sequence>MTEKDQTSKVKEIIEAYPADQRFALAAMQDMQHAFNYIPEEGLAALAEYLGCPQAQLYSMATFYKALSLTPKGDHIVKICNGTACHLRGSMNLATELKRDLGVEPGETTEDGKFSVELVNCLGSCALAPVMVVDGTYHNKLRVEQIPGIIERYAAEEVTQDD</sequence>
<dbReference type="Gene3D" id="1.10.10.1590">
    <property type="entry name" value="NADH-quinone oxidoreductase subunit E"/>
    <property type="match status" value="1"/>
</dbReference>
<evidence type="ECO:0000256" key="1">
    <source>
        <dbReference type="ARBA" id="ARBA00010643"/>
    </source>
</evidence>
<evidence type="ECO:0000256" key="6">
    <source>
        <dbReference type="ARBA" id="ARBA00034078"/>
    </source>
</evidence>
<dbReference type="InterPro" id="IPR036249">
    <property type="entry name" value="Thioredoxin-like_sf"/>
</dbReference>
<evidence type="ECO:0000256" key="2">
    <source>
        <dbReference type="ARBA" id="ARBA00022714"/>
    </source>
</evidence>
<keyword evidence="9" id="KW-1185">Reference proteome</keyword>
<dbReference type="PROSITE" id="PS01099">
    <property type="entry name" value="COMPLEX1_24K"/>
    <property type="match status" value="1"/>
</dbReference>
<evidence type="ECO:0000313" key="9">
    <source>
        <dbReference type="Proteomes" id="UP000002026"/>
    </source>
</evidence>
<dbReference type="PANTHER" id="PTHR43342:SF1">
    <property type="entry name" value="BIFURCATING [FEFE] HYDROGENASE GAMMA SUBUNIT"/>
    <property type="match status" value="1"/>
</dbReference>
<evidence type="ECO:0000256" key="3">
    <source>
        <dbReference type="ARBA" id="ARBA00022723"/>
    </source>
</evidence>
<comment type="similarity">
    <text evidence="1">Belongs to the complex I 24 kDa subunit family.</text>
</comment>
<dbReference type="STRING" id="471855.Shel_24660"/>
<accession>C7N2G6</accession>
<dbReference type="GO" id="GO:0016491">
    <property type="term" value="F:oxidoreductase activity"/>
    <property type="evidence" value="ECO:0007669"/>
    <property type="project" value="InterPro"/>
</dbReference>
<protein>
    <submittedName>
        <fullName evidence="8">NADH:ubiquinone oxidoreductase 24 kD subunit</fullName>
    </submittedName>
</protein>